<gene>
    <name evidence="4" type="ORF">PGLA1383_LOCUS31714</name>
</gene>
<dbReference type="Proteomes" id="UP000654075">
    <property type="component" value="Unassembled WGS sequence"/>
</dbReference>
<evidence type="ECO:0000256" key="2">
    <source>
        <dbReference type="PROSITE-ProRule" id="PRU00332"/>
    </source>
</evidence>
<reference evidence="4" key="1">
    <citation type="submission" date="2021-02" db="EMBL/GenBank/DDBJ databases">
        <authorList>
            <person name="Dougan E. K."/>
            <person name="Rhodes N."/>
            <person name="Thang M."/>
            <person name="Chan C."/>
        </authorList>
    </citation>
    <scope>NUCLEOTIDE SEQUENCE</scope>
</reference>
<comment type="caution">
    <text evidence="4">The sequence shown here is derived from an EMBL/GenBank/DDBJ whole genome shotgun (WGS) entry which is preliminary data.</text>
</comment>
<proteinExistence type="predicted"/>
<name>A0A813FHP1_POLGL</name>
<keyword evidence="5" id="KW-1185">Reference proteome</keyword>
<dbReference type="Pfam" id="PF05383">
    <property type="entry name" value="La"/>
    <property type="match status" value="1"/>
</dbReference>
<dbReference type="OrthoDB" id="439993at2759"/>
<dbReference type="PROSITE" id="PS50961">
    <property type="entry name" value="HTH_LA"/>
    <property type="match status" value="1"/>
</dbReference>
<evidence type="ECO:0000313" key="4">
    <source>
        <dbReference type="EMBL" id="CAE8613977.1"/>
    </source>
</evidence>
<dbReference type="AlphaFoldDB" id="A0A813FHP1"/>
<dbReference type="SMART" id="SM00715">
    <property type="entry name" value="LA"/>
    <property type="match status" value="1"/>
</dbReference>
<dbReference type="Gene3D" id="1.10.10.10">
    <property type="entry name" value="Winged helix-like DNA-binding domain superfamily/Winged helix DNA-binding domain"/>
    <property type="match status" value="1"/>
</dbReference>
<feature type="non-terminal residue" evidence="4">
    <location>
        <position position="1"/>
    </location>
</feature>
<dbReference type="InterPro" id="IPR036388">
    <property type="entry name" value="WH-like_DNA-bd_sf"/>
</dbReference>
<accession>A0A813FHP1</accession>
<sequence>VKNLPQDSFLRRQIRLSEDRFVPIRVFTTFNRLKVWCHDVCRIAGVLRRSAVLEVRGEGVDAEVRALEDFSVRPHEDEQMVARQQLAARLFASGDHVATARSFRKDYHERHEGLPPADAPPLE</sequence>
<dbReference type="InterPro" id="IPR006630">
    <property type="entry name" value="La_HTH"/>
</dbReference>
<evidence type="ECO:0000256" key="1">
    <source>
        <dbReference type="ARBA" id="ARBA00022884"/>
    </source>
</evidence>
<feature type="domain" description="HTH La-type RNA-binding" evidence="3">
    <location>
        <begin position="1"/>
        <end position="72"/>
    </location>
</feature>
<organism evidence="4 5">
    <name type="scientific">Polarella glacialis</name>
    <name type="common">Dinoflagellate</name>
    <dbReference type="NCBI Taxonomy" id="89957"/>
    <lineage>
        <taxon>Eukaryota</taxon>
        <taxon>Sar</taxon>
        <taxon>Alveolata</taxon>
        <taxon>Dinophyceae</taxon>
        <taxon>Suessiales</taxon>
        <taxon>Suessiaceae</taxon>
        <taxon>Polarella</taxon>
    </lineage>
</organism>
<protein>
    <recommendedName>
        <fullName evidence="3">HTH La-type RNA-binding domain-containing protein</fullName>
    </recommendedName>
</protein>
<dbReference type="GO" id="GO:0003723">
    <property type="term" value="F:RNA binding"/>
    <property type="evidence" value="ECO:0007669"/>
    <property type="project" value="UniProtKB-UniRule"/>
</dbReference>
<dbReference type="EMBL" id="CAJNNV010025342">
    <property type="protein sequence ID" value="CAE8613977.1"/>
    <property type="molecule type" value="Genomic_DNA"/>
</dbReference>
<keyword evidence="1 2" id="KW-0694">RNA-binding</keyword>
<dbReference type="InterPro" id="IPR036390">
    <property type="entry name" value="WH_DNA-bd_sf"/>
</dbReference>
<evidence type="ECO:0000259" key="3">
    <source>
        <dbReference type="PROSITE" id="PS50961"/>
    </source>
</evidence>
<evidence type="ECO:0000313" key="5">
    <source>
        <dbReference type="Proteomes" id="UP000654075"/>
    </source>
</evidence>
<dbReference type="SUPFAM" id="SSF46785">
    <property type="entry name" value="Winged helix' DNA-binding domain"/>
    <property type="match status" value="1"/>
</dbReference>
<feature type="non-terminal residue" evidence="4">
    <location>
        <position position="123"/>
    </location>
</feature>